<keyword evidence="1" id="KW-0812">Transmembrane</keyword>
<feature type="transmembrane region" description="Helical" evidence="1">
    <location>
        <begin position="58"/>
        <end position="77"/>
    </location>
</feature>
<reference evidence="2 3" key="1">
    <citation type="submission" date="2019-01" db="EMBL/GenBank/DDBJ databases">
        <title>Complete sequence and annotation of the Mycoplasma phocirhinis strain 852T genome.</title>
        <authorList>
            <person name="Frasca S.Jr."/>
            <person name="Kutish G.F."/>
            <person name="Castellanos Gell J."/>
            <person name="Michaels D.L."/>
            <person name="Brown D.R."/>
        </authorList>
    </citation>
    <scope>NUCLEOTIDE SEQUENCE [LARGE SCALE GENOMIC DNA]</scope>
    <source>
        <strain evidence="2 3">852</strain>
    </source>
</reference>
<evidence type="ECO:0008006" key="4">
    <source>
        <dbReference type="Google" id="ProtNLM"/>
    </source>
</evidence>
<gene>
    <name evidence="2" type="ORF">EG856_00020</name>
</gene>
<accession>A0A4P6MSR8</accession>
<feature type="transmembrane region" description="Helical" evidence="1">
    <location>
        <begin position="215"/>
        <end position="237"/>
    </location>
</feature>
<dbReference type="Proteomes" id="UP000289326">
    <property type="component" value="Chromosome"/>
</dbReference>
<feature type="transmembrane region" description="Helical" evidence="1">
    <location>
        <begin position="118"/>
        <end position="138"/>
    </location>
</feature>
<feature type="transmembrane region" description="Helical" evidence="1">
    <location>
        <begin position="89"/>
        <end position="106"/>
    </location>
</feature>
<keyword evidence="3" id="KW-1185">Reference proteome</keyword>
<feature type="transmembrane region" description="Helical" evidence="1">
    <location>
        <begin position="185"/>
        <end position="203"/>
    </location>
</feature>
<name>A0A4P6MSR8_9BACT</name>
<feature type="transmembrane region" description="Helical" evidence="1">
    <location>
        <begin position="150"/>
        <end position="173"/>
    </location>
</feature>
<evidence type="ECO:0000313" key="3">
    <source>
        <dbReference type="Proteomes" id="UP000289326"/>
    </source>
</evidence>
<organism evidence="2 3">
    <name type="scientific">Mycoplasmopsis phocirhinis</name>
    <dbReference type="NCBI Taxonomy" id="142650"/>
    <lineage>
        <taxon>Bacteria</taxon>
        <taxon>Bacillati</taxon>
        <taxon>Mycoplasmatota</taxon>
        <taxon>Mycoplasmoidales</taxon>
        <taxon>Metamycoplasmataceae</taxon>
        <taxon>Mycoplasmopsis</taxon>
    </lineage>
</organism>
<protein>
    <recommendedName>
        <fullName evidence="4">PQ-loop repeat-containing protein</fullName>
    </recommendedName>
</protein>
<feature type="transmembrane region" description="Helical" evidence="1">
    <location>
        <begin position="20"/>
        <end position="46"/>
    </location>
</feature>
<dbReference type="KEGG" id="mphi:EG856_00020"/>
<dbReference type="RefSeq" id="WP_130429105.1">
    <property type="nucleotide sequence ID" value="NZ_CP034841.1"/>
</dbReference>
<keyword evidence="1" id="KW-1133">Transmembrane helix</keyword>
<dbReference type="Gene3D" id="1.20.1280.290">
    <property type="match status" value="2"/>
</dbReference>
<keyword evidence="1" id="KW-0472">Membrane</keyword>
<evidence type="ECO:0000256" key="1">
    <source>
        <dbReference type="SAM" id="Phobius"/>
    </source>
</evidence>
<dbReference type="EMBL" id="CP034841">
    <property type="protein sequence ID" value="QBF34327.1"/>
    <property type="molecule type" value="Genomic_DNA"/>
</dbReference>
<evidence type="ECO:0000313" key="2">
    <source>
        <dbReference type="EMBL" id="QBF34327.1"/>
    </source>
</evidence>
<proteinExistence type="predicted"/>
<dbReference type="OrthoDB" id="398361at2"/>
<sequence length="246" mass="28245">MKGKMTLLKLFRLDHQHPISAWFAFLFGVLSVILTLSVGIPQLVHLIKTKKTQKETKFYSFWMFFTGVIGWMILGALDTNQTKMSATMFANLISAFILSTTIYFSYKYSEIKKRKKFALKALIISLIVSAIAASISIWGYVKNIHMPVKLMAVLILIFPMLTSFSFLPGAIKSLEEKKFGGMSKVMLYTLLLLNLMWLGYWIFLGINRGDFDSNILTSIVWQSISISIYISQVYLMILNRRKYNKL</sequence>
<dbReference type="AlphaFoldDB" id="A0A4P6MSR8"/>